<evidence type="ECO:0000313" key="2">
    <source>
        <dbReference type="Proteomes" id="UP000025061"/>
    </source>
</evidence>
<dbReference type="PANTHER" id="PTHR30348:SF4">
    <property type="entry name" value="DUF72 DOMAIN-CONTAINING PROTEIN"/>
    <property type="match status" value="1"/>
</dbReference>
<dbReference type="InterPro" id="IPR036520">
    <property type="entry name" value="UPF0759_sf"/>
</dbReference>
<dbReference type="Gene3D" id="3.20.20.410">
    <property type="entry name" value="Protein of unknown function UPF0759"/>
    <property type="match status" value="1"/>
</dbReference>
<dbReference type="PATRIC" id="fig|1280951.3.peg.2983"/>
<gene>
    <name evidence="1" type="ORF">HHI_14799</name>
</gene>
<dbReference type="Pfam" id="PF01904">
    <property type="entry name" value="DUF72"/>
    <property type="match status" value="1"/>
</dbReference>
<organism evidence="1 2">
    <name type="scientific">Hyphomonas hirschiana VP5</name>
    <dbReference type="NCBI Taxonomy" id="1280951"/>
    <lineage>
        <taxon>Bacteria</taxon>
        <taxon>Pseudomonadati</taxon>
        <taxon>Pseudomonadota</taxon>
        <taxon>Alphaproteobacteria</taxon>
        <taxon>Hyphomonadales</taxon>
        <taxon>Hyphomonadaceae</taxon>
        <taxon>Hyphomonas</taxon>
    </lineage>
</organism>
<reference evidence="1 2" key="1">
    <citation type="submission" date="2013-04" db="EMBL/GenBank/DDBJ databases">
        <title>Hyphomonas hirschiana VP5 Genome Sequencing.</title>
        <authorList>
            <person name="Lai Q."/>
            <person name="Shao Z."/>
        </authorList>
    </citation>
    <scope>NUCLEOTIDE SEQUENCE [LARGE SCALE GENOMIC DNA]</scope>
    <source>
        <strain evidence="1 2">VP5</strain>
    </source>
</reference>
<dbReference type="Proteomes" id="UP000025061">
    <property type="component" value="Unassembled WGS sequence"/>
</dbReference>
<comment type="caution">
    <text evidence="1">The sequence shown here is derived from an EMBL/GenBank/DDBJ whole genome shotgun (WGS) entry which is preliminary data.</text>
</comment>
<sequence>MPHPIRVGIGGWNYEPWRETFYPAEVKKAGELAYASGQVTAIEINSTFYRGQSEATFAKWAEETPDGFRFTVKAHRATTIRKTADDMRSSVGMFIEGGVTALGEKLGAINWQFPETRKFDADYFGAFCSFLPPEHKGVRLRHAIEVRNETFRNESFTDLMRRHGCAVVFADDPDWPMPDVETADFAYARLQQSQSDVETGYEAGALDAWAKTFKGWAKNREVFAFFIAGAKERNPAAAKALIERVGRLG</sequence>
<dbReference type="AlphaFoldDB" id="A0A059FE24"/>
<dbReference type="RefSeq" id="WP_011647861.1">
    <property type="nucleotide sequence ID" value="NZ_ARYI01000015.1"/>
</dbReference>
<dbReference type="SUPFAM" id="SSF117396">
    <property type="entry name" value="TM1631-like"/>
    <property type="match status" value="1"/>
</dbReference>
<dbReference type="EMBL" id="ARYI01000015">
    <property type="protein sequence ID" value="KCZ88796.1"/>
    <property type="molecule type" value="Genomic_DNA"/>
</dbReference>
<evidence type="ECO:0000313" key="1">
    <source>
        <dbReference type="EMBL" id="KCZ88796.1"/>
    </source>
</evidence>
<dbReference type="OrthoDB" id="9780310at2"/>
<evidence type="ECO:0008006" key="3">
    <source>
        <dbReference type="Google" id="ProtNLM"/>
    </source>
</evidence>
<dbReference type="InterPro" id="IPR002763">
    <property type="entry name" value="DUF72"/>
</dbReference>
<dbReference type="PANTHER" id="PTHR30348">
    <property type="entry name" value="UNCHARACTERIZED PROTEIN YECE"/>
    <property type="match status" value="1"/>
</dbReference>
<accession>A0A059FE24</accession>
<name>A0A059FE24_9PROT</name>
<proteinExistence type="predicted"/>
<keyword evidence="2" id="KW-1185">Reference proteome</keyword>
<protein>
    <recommendedName>
        <fullName evidence="3">DUF72 domain-containing protein</fullName>
    </recommendedName>
</protein>